<reference evidence="1 2" key="1">
    <citation type="submission" date="2021-06" db="EMBL/GenBank/DDBJ databases">
        <title>Enterococcus alishanensis sp. nov., a novel lactic acid bacterium isolated from fresh coffee beans.</title>
        <authorList>
            <person name="Chen Y.-S."/>
        </authorList>
    </citation>
    <scope>NUCLEOTIDE SEQUENCE [LARGE SCALE GENOMIC DNA]</scope>
    <source>
        <strain evidence="1 2">ALS3</strain>
    </source>
</reference>
<organism evidence="1 2">
    <name type="scientific">Enterococcus alishanensis</name>
    <dbReference type="NCBI Taxonomy" id="1303817"/>
    <lineage>
        <taxon>Bacteria</taxon>
        <taxon>Bacillati</taxon>
        <taxon>Bacillota</taxon>
        <taxon>Bacilli</taxon>
        <taxon>Lactobacillales</taxon>
        <taxon>Enterococcaceae</taxon>
        <taxon>Enterococcus</taxon>
    </lineage>
</organism>
<accession>A0ABS6TF54</accession>
<comment type="caution">
    <text evidence="1">The sequence shown here is derived from an EMBL/GenBank/DDBJ whole genome shotgun (WGS) entry which is preliminary data.</text>
</comment>
<dbReference type="EMBL" id="JAHUZB010000005">
    <property type="protein sequence ID" value="MBV7391544.1"/>
    <property type="molecule type" value="Genomic_DNA"/>
</dbReference>
<evidence type="ECO:0008006" key="3">
    <source>
        <dbReference type="Google" id="ProtNLM"/>
    </source>
</evidence>
<gene>
    <name evidence="1" type="ORF">KUA55_12720</name>
</gene>
<proteinExistence type="predicted"/>
<protein>
    <recommendedName>
        <fullName evidence="3">Nudix hydrolase domain-containing protein</fullName>
    </recommendedName>
</protein>
<dbReference type="RefSeq" id="WP_218326759.1">
    <property type="nucleotide sequence ID" value="NZ_JAHUZB010000005.1"/>
</dbReference>
<sequence>MKKAYGIIIRNGLILLVRTPGIPIWDLPGGVLPEKIGEREGLQQIIYENLDFEAKVKELIGIYTKEYSDDITYIYKVEEAKYQSKMDSDVYSAYSFFDIDSLPLNLYGDRRKQIKDFQTGRYPIRLRFKKNKWIHRVESFIKEKKPKQL</sequence>
<evidence type="ECO:0000313" key="1">
    <source>
        <dbReference type="EMBL" id="MBV7391544.1"/>
    </source>
</evidence>
<evidence type="ECO:0000313" key="2">
    <source>
        <dbReference type="Proteomes" id="UP000774130"/>
    </source>
</evidence>
<name>A0ABS6TF54_9ENTE</name>
<keyword evidence="2" id="KW-1185">Reference proteome</keyword>
<dbReference type="Proteomes" id="UP000774130">
    <property type="component" value="Unassembled WGS sequence"/>
</dbReference>